<dbReference type="AlphaFoldDB" id="A0A158B6Y6"/>
<protein>
    <recommendedName>
        <fullName evidence="5">Lipoprotein</fullName>
    </recommendedName>
</protein>
<feature type="signal peptide" evidence="2">
    <location>
        <begin position="1"/>
        <end position="22"/>
    </location>
</feature>
<keyword evidence="4" id="KW-1185">Reference proteome</keyword>
<keyword evidence="2" id="KW-0732">Signal</keyword>
<sequence length="88" mass="8873">MKTAVVSALVVAAFSLGSLTQAQETTDTLQSIPASSQQNAQSAAPSGDTAYGGVSAGQGASGRMSKWTNDASRNCTPLPFCNIYSGGQ</sequence>
<evidence type="ECO:0000313" key="3">
    <source>
        <dbReference type="EMBL" id="SAK65117.1"/>
    </source>
</evidence>
<reference evidence="3" key="1">
    <citation type="submission" date="2016-01" db="EMBL/GenBank/DDBJ databases">
        <authorList>
            <person name="Peeters C."/>
        </authorList>
    </citation>
    <scope>NUCLEOTIDE SEQUENCE [LARGE SCALE GENOMIC DNA]</scope>
    <source>
        <strain evidence="3">LMG 29326</strain>
    </source>
</reference>
<proteinExistence type="predicted"/>
<dbReference type="EMBL" id="FCOB02000011">
    <property type="protein sequence ID" value="SAK65117.1"/>
    <property type="molecule type" value="Genomic_DNA"/>
</dbReference>
<dbReference type="RefSeq" id="WP_143750054.1">
    <property type="nucleotide sequence ID" value="NZ_FCOB02000011.1"/>
</dbReference>
<evidence type="ECO:0008006" key="5">
    <source>
        <dbReference type="Google" id="ProtNLM"/>
    </source>
</evidence>
<feature type="compositionally biased region" description="Low complexity" evidence="1">
    <location>
        <begin position="30"/>
        <end position="46"/>
    </location>
</feature>
<evidence type="ECO:0000256" key="1">
    <source>
        <dbReference type="SAM" id="MobiDB-lite"/>
    </source>
</evidence>
<evidence type="ECO:0000313" key="4">
    <source>
        <dbReference type="Proteomes" id="UP000054978"/>
    </source>
</evidence>
<organism evidence="3 4">
    <name type="scientific">Caballeronia ptereochthonis</name>
    <dbReference type="NCBI Taxonomy" id="1777144"/>
    <lineage>
        <taxon>Bacteria</taxon>
        <taxon>Pseudomonadati</taxon>
        <taxon>Pseudomonadota</taxon>
        <taxon>Betaproteobacteria</taxon>
        <taxon>Burkholderiales</taxon>
        <taxon>Burkholderiaceae</taxon>
        <taxon>Caballeronia</taxon>
    </lineage>
</organism>
<accession>A0A158B6Y6</accession>
<evidence type="ECO:0000256" key="2">
    <source>
        <dbReference type="SAM" id="SignalP"/>
    </source>
</evidence>
<gene>
    <name evidence="3" type="ORF">AWB83_02797</name>
</gene>
<feature type="compositionally biased region" description="Polar residues" evidence="1">
    <location>
        <begin position="66"/>
        <end position="75"/>
    </location>
</feature>
<feature type="region of interest" description="Disordered" evidence="1">
    <location>
        <begin position="29"/>
        <end position="75"/>
    </location>
</feature>
<dbReference type="OrthoDB" id="9133940at2"/>
<name>A0A158B6Y6_9BURK</name>
<comment type="caution">
    <text evidence="3">The sequence shown here is derived from an EMBL/GenBank/DDBJ whole genome shotgun (WGS) entry which is preliminary data.</text>
</comment>
<dbReference type="STRING" id="1777144.AWB83_02797"/>
<dbReference type="Proteomes" id="UP000054978">
    <property type="component" value="Unassembled WGS sequence"/>
</dbReference>
<feature type="chain" id="PRO_5007621403" description="Lipoprotein" evidence="2">
    <location>
        <begin position="23"/>
        <end position="88"/>
    </location>
</feature>